<keyword evidence="3" id="KW-0808">Transferase</keyword>
<gene>
    <name evidence="3" type="ORF">ACD_3C00048G0008</name>
</gene>
<dbReference type="GO" id="GO:0004140">
    <property type="term" value="F:dephospho-CoA kinase activity"/>
    <property type="evidence" value="ECO:0007669"/>
    <property type="project" value="InterPro"/>
</dbReference>
<reference evidence="3" key="1">
    <citation type="journal article" date="2012" name="Science">
        <title>Fermentation, hydrogen, and sulfur metabolism in multiple uncultivated bacterial phyla.</title>
        <authorList>
            <person name="Wrighton K.C."/>
            <person name="Thomas B.C."/>
            <person name="Sharon I."/>
            <person name="Miller C.S."/>
            <person name="Castelle C.J."/>
            <person name="VerBerkmoes N.C."/>
            <person name="Wilkins M.J."/>
            <person name="Hettich R.L."/>
            <person name="Lipton M.S."/>
            <person name="Williams K.H."/>
            <person name="Long P.E."/>
            <person name="Banfield J.F."/>
        </authorList>
    </citation>
    <scope>NUCLEOTIDE SEQUENCE [LARGE SCALE GENOMIC DNA]</scope>
</reference>
<protein>
    <submittedName>
        <fullName evidence="3">Pantetheine-phosphate adenylyltransferase</fullName>
    </submittedName>
</protein>
<evidence type="ECO:0000256" key="2">
    <source>
        <dbReference type="ARBA" id="ARBA00022840"/>
    </source>
</evidence>
<dbReference type="PROSITE" id="PS51219">
    <property type="entry name" value="DPCK"/>
    <property type="match status" value="1"/>
</dbReference>
<dbReference type="EMBL" id="AMFJ01000322">
    <property type="protein sequence ID" value="EKE28543.1"/>
    <property type="molecule type" value="Genomic_DNA"/>
</dbReference>
<name>K2G018_9BACT</name>
<sequence>MMGIKKLIFWVAGGIASGKSTFCRSLSDYLQNNDIPCHWIEVDLVRRHILYKSQSKKHYEARTALMKSLNLKETHNNFLPADFWQIIFSQKKKMEIYKEIMNPEIIAALKQKMKSLEGIILLEWAMLIEDGMLTLTDNNVMLFDIDANTQLKRLENGWLSEEEVRNRIRFTAWWWFANREKIIIKTQKEKGFWTCLSLKANLTQTEINKAIHFIHSLYDYENSWSV</sequence>
<keyword evidence="1" id="KW-0547">Nucleotide-binding</keyword>
<dbReference type="InterPro" id="IPR001977">
    <property type="entry name" value="Depp_CoAkinase"/>
</dbReference>
<dbReference type="AlphaFoldDB" id="K2G018"/>
<comment type="caution">
    <text evidence="3">The sequence shown here is derived from an EMBL/GenBank/DDBJ whole genome shotgun (WGS) entry which is preliminary data.</text>
</comment>
<dbReference type="Pfam" id="PF01121">
    <property type="entry name" value="CoaE"/>
    <property type="match status" value="1"/>
</dbReference>
<dbReference type="Gene3D" id="3.40.50.300">
    <property type="entry name" value="P-loop containing nucleotide triphosphate hydrolases"/>
    <property type="match status" value="1"/>
</dbReference>
<keyword evidence="3" id="KW-0548">Nucleotidyltransferase</keyword>
<proteinExistence type="predicted"/>
<organism evidence="3">
    <name type="scientific">uncultured bacterium</name>
    <name type="common">gcode 4</name>
    <dbReference type="NCBI Taxonomy" id="1234023"/>
    <lineage>
        <taxon>Bacteria</taxon>
        <taxon>environmental samples</taxon>
    </lineage>
</organism>
<evidence type="ECO:0000313" key="3">
    <source>
        <dbReference type="EMBL" id="EKE28543.1"/>
    </source>
</evidence>
<dbReference type="InterPro" id="IPR027417">
    <property type="entry name" value="P-loop_NTPase"/>
</dbReference>
<dbReference type="GO" id="GO:0015937">
    <property type="term" value="P:coenzyme A biosynthetic process"/>
    <property type="evidence" value="ECO:0007669"/>
    <property type="project" value="InterPro"/>
</dbReference>
<dbReference type="GO" id="GO:0016779">
    <property type="term" value="F:nucleotidyltransferase activity"/>
    <property type="evidence" value="ECO:0007669"/>
    <property type="project" value="UniProtKB-KW"/>
</dbReference>
<dbReference type="GO" id="GO:0005524">
    <property type="term" value="F:ATP binding"/>
    <property type="evidence" value="ECO:0007669"/>
    <property type="project" value="UniProtKB-KW"/>
</dbReference>
<accession>K2G018</accession>
<dbReference type="SUPFAM" id="SSF52540">
    <property type="entry name" value="P-loop containing nucleoside triphosphate hydrolases"/>
    <property type="match status" value="1"/>
</dbReference>
<keyword evidence="2" id="KW-0067">ATP-binding</keyword>
<evidence type="ECO:0000256" key="1">
    <source>
        <dbReference type="ARBA" id="ARBA00022741"/>
    </source>
</evidence>